<dbReference type="NCBIfam" id="NF000592">
    <property type="entry name" value="PRK00013.1"/>
    <property type="match status" value="1"/>
</dbReference>
<dbReference type="GO" id="GO:0140662">
    <property type="term" value="F:ATP-dependent protein folding chaperone"/>
    <property type="evidence" value="ECO:0007669"/>
    <property type="project" value="InterPro"/>
</dbReference>
<evidence type="ECO:0000256" key="3">
    <source>
        <dbReference type="ARBA" id="ARBA00022840"/>
    </source>
</evidence>
<comment type="caution">
    <text evidence="5">Lacks conserved residue(s) required for the propagation of feature annotation.</text>
</comment>
<dbReference type="AlphaFoldDB" id="A0A3G1I8Y7"/>
<dbReference type="PRINTS" id="PR00298">
    <property type="entry name" value="CHAPERONIN60"/>
</dbReference>
<dbReference type="InterPro" id="IPR001844">
    <property type="entry name" value="Cpn60/GroEL"/>
</dbReference>
<evidence type="ECO:0000256" key="1">
    <source>
        <dbReference type="ARBA" id="ARBA00006607"/>
    </source>
</evidence>
<feature type="binding site" evidence="5">
    <location>
        <position position="496"/>
    </location>
    <ligand>
        <name>ATP</name>
        <dbReference type="ChEBI" id="CHEBI:30616"/>
    </ligand>
</feature>
<protein>
    <recommendedName>
        <fullName evidence="5">Chaperonin GroEL, chloroplastic</fullName>
        <ecNumber evidence="5">5.6.1.7</ecNumber>
    </recommendedName>
    <alternativeName>
        <fullName evidence="5">60 kDa chaperonin</fullName>
    </alternativeName>
    <alternativeName>
        <fullName evidence="5">Chaperonin-60</fullName>
        <shortName evidence="5">Cpn60</shortName>
    </alternativeName>
</protein>
<evidence type="ECO:0000256" key="6">
    <source>
        <dbReference type="RuleBase" id="RU000418"/>
    </source>
</evidence>
<dbReference type="NCBIfam" id="TIGR02348">
    <property type="entry name" value="GroEL"/>
    <property type="match status" value="1"/>
</dbReference>
<keyword evidence="8" id="KW-0934">Plastid</keyword>
<dbReference type="PANTHER" id="PTHR45633">
    <property type="entry name" value="60 KDA HEAT SHOCK PROTEIN, MITOCHONDRIAL"/>
    <property type="match status" value="1"/>
</dbReference>
<dbReference type="GO" id="GO:0051082">
    <property type="term" value="F:unfolded protein binding"/>
    <property type="evidence" value="ECO:0007669"/>
    <property type="project" value="UniProtKB-UniRule"/>
</dbReference>
<dbReference type="InterPro" id="IPR027413">
    <property type="entry name" value="GROEL-like_equatorial_sf"/>
</dbReference>
<comment type="function">
    <text evidence="5 7">Together with its co-chaperonin GroES, plays an essential role in assisting protein folding. The GroEL-GroES system forms a nano-cage that allows encapsulation of the non-native substrate proteins and provides a physical environment optimized to promote and accelerate protein folding.</text>
</comment>
<dbReference type="GO" id="GO:0042026">
    <property type="term" value="P:protein refolding"/>
    <property type="evidence" value="ECO:0007669"/>
    <property type="project" value="UniProtKB-UniRule"/>
</dbReference>
<keyword evidence="5" id="KW-0413">Isomerase</keyword>
<feature type="binding site" evidence="5">
    <location>
        <begin position="86"/>
        <end position="90"/>
    </location>
    <ligand>
        <name>ATP</name>
        <dbReference type="ChEBI" id="CHEBI:30616"/>
    </ligand>
</feature>
<dbReference type="InterPro" id="IPR018370">
    <property type="entry name" value="Chaperonin_Cpn60_CS"/>
</dbReference>
<dbReference type="PROSITE" id="PS00296">
    <property type="entry name" value="CHAPERONINS_CPN60"/>
    <property type="match status" value="1"/>
</dbReference>
<dbReference type="SUPFAM" id="SSF54849">
    <property type="entry name" value="GroEL-intermediate domain like"/>
    <property type="match status" value="1"/>
</dbReference>
<dbReference type="NCBIfam" id="NF009489">
    <property type="entry name" value="PRK12851.1"/>
    <property type="match status" value="1"/>
</dbReference>
<keyword evidence="7 8" id="KW-0150">Chloroplast</keyword>
<dbReference type="Gene3D" id="3.50.7.10">
    <property type="entry name" value="GroEL"/>
    <property type="match status" value="1"/>
</dbReference>
<keyword evidence="3 5" id="KW-0067">ATP-binding</keyword>
<comment type="subcellular location">
    <subcellularLocation>
        <location evidence="5 7">Plastid</location>
        <location evidence="5 7">Chloroplast</location>
    </subcellularLocation>
</comment>
<sequence>MSKQILYQDNARKALAVGMDILSEAISVTLGPKGRNVVLERKFGAPQIVNDGVTIAKEIELESHLENTGVALIRQAASKTNDVAGDGTTTATVLAHAIVKQGMRNVAAGANPMEIKKGIEKATRFIVSKIAEYSRPVKNTWDIAQVASISAGNDFSIGTMISNAIEKVGREGIISLEEGKSISTELEITEGMRFEKGFISPYFITDSVKMEVIQDNPYILLTDKKITLVQQELVPILEQVAKTGRPLLIIAEDIEKEALATIIVNKLRGIINVVAVRAPGFGDRRKALLEDIGILTSGIVISEDIGLSLENIDLNMLGQARRITVTKDSTVIISDDNQEKITARCEQIRRQIEVSSNSYEREKLQERLAKLSGGVAIIKVGAATETEMKNKKLRLEDAINATRAAIEEGIVPGGGATLVHLAQDLLKWSQDNLNEDQLAGALIVQKALVFPLKRIVQNSGANGAVIIKKVAAQSFNIGYDVNTGTLVNMFEAGIVDPAKVTRSALQNATSIASMVLTTDCIIVDDLEEDSPDK</sequence>
<dbReference type="NCBIfam" id="NF009488">
    <property type="entry name" value="PRK12850.1"/>
    <property type="match status" value="1"/>
</dbReference>
<evidence type="ECO:0000256" key="5">
    <source>
        <dbReference type="HAMAP-Rule" id="MF_00600"/>
    </source>
</evidence>
<dbReference type="InterPro" id="IPR027410">
    <property type="entry name" value="TCP-1-like_intermed_sf"/>
</dbReference>
<dbReference type="Gene3D" id="1.10.560.10">
    <property type="entry name" value="GroEL-like equatorial domain"/>
    <property type="match status" value="1"/>
</dbReference>
<dbReference type="EMBL" id="KY033529">
    <property type="protein sequence ID" value="ART65401.1"/>
    <property type="molecule type" value="Genomic_DNA"/>
</dbReference>
<dbReference type="HAMAP" id="MF_00600">
    <property type="entry name" value="CH60"/>
    <property type="match status" value="1"/>
</dbReference>
<dbReference type="GO" id="GO:0016853">
    <property type="term" value="F:isomerase activity"/>
    <property type="evidence" value="ECO:0007669"/>
    <property type="project" value="UniProtKB-KW"/>
</dbReference>
<keyword evidence="2 5" id="KW-0547">Nucleotide-binding</keyword>
<reference evidence="8" key="1">
    <citation type="journal article" date="2017" name="Sci. Rep.">
        <title>Origin and evolutionary history of freshwater Rhodophyta: further insights based on phylogenomic evidence.</title>
        <authorList>
            <person name="Nan F."/>
            <person name="Feng J."/>
            <person name="Lv J."/>
            <person name="Liu Q."/>
            <person name="Fang K."/>
            <person name="Gong C."/>
            <person name="Xie S."/>
        </authorList>
    </citation>
    <scope>NUCLEOTIDE SEQUENCE</scope>
</reference>
<dbReference type="RefSeq" id="YP_009390035.1">
    <property type="nucleotide sequence ID" value="NC_035231.1"/>
</dbReference>
<dbReference type="EC" id="5.6.1.7" evidence="5"/>
<keyword evidence="4 5" id="KW-0143">Chaperone</keyword>
<dbReference type="NCBIfam" id="NF009487">
    <property type="entry name" value="PRK12849.1"/>
    <property type="match status" value="1"/>
</dbReference>
<comment type="similarity">
    <text evidence="1 5 6">Belongs to the chaperonin (HSP60) family.</text>
</comment>
<dbReference type="InterPro" id="IPR027409">
    <property type="entry name" value="GroEL-like_apical_dom_sf"/>
</dbReference>
<accession>A0A3G1I8Y7</accession>
<dbReference type="CDD" id="cd03344">
    <property type="entry name" value="GroEL"/>
    <property type="match status" value="1"/>
</dbReference>
<dbReference type="GO" id="GO:0005524">
    <property type="term" value="F:ATP binding"/>
    <property type="evidence" value="ECO:0007669"/>
    <property type="project" value="UniProtKB-UniRule"/>
</dbReference>
<dbReference type="GeneID" id="33350903"/>
<dbReference type="SUPFAM" id="SSF48592">
    <property type="entry name" value="GroEL equatorial domain-like"/>
    <property type="match status" value="1"/>
</dbReference>
<name>A0A3G1I8Y7_9FLOR</name>
<dbReference type="SUPFAM" id="SSF52029">
    <property type="entry name" value="GroEL apical domain-like"/>
    <property type="match status" value="1"/>
</dbReference>
<feature type="binding site" evidence="5">
    <location>
        <begin position="29"/>
        <end position="32"/>
    </location>
    <ligand>
        <name>ATP</name>
        <dbReference type="ChEBI" id="CHEBI:30616"/>
    </ligand>
</feature>
<dbReference type="FunFam" id="3.50.7.10:FF:000001">
    <property type="entry name" value="60 kDa chaperonin"/>
    <property type="match status" value="1"/>
</dbReference>
<geneLocation type="chloroplast" evidence="8"/>
<comment type="subunit">
    <text evidence="5 7">Forms a cylinder of 14 subunits composed of two heptameric rings stacked back-to-back. Interacts with the co-chaperonin GroES.</text>
</comment>
<dbReference type="Gene3D" id="3.30.260.10">
    <property type="entry name" value="TCP-1-like chaperonin intermediate domain"/>
    <property type="match status" value="1"/>
</dbReference>
<dbReference type="Pfam" id="PF00118">
    <property type="entry name" value="Cpn60_TCP1"/>
    <property type="match status" value="1"/>
</dbReference>
<gene>
    <name evidence="5 8" type="primary">groEL</name>
    <name evidence="5" type="synonym">groL</name>
</gene>
<evidence type="ECO:0000256" key="7">
    <source>
        <dbReference type="RuleBase" id="RU003387"/>
    </source>
</evidence>
<organism evidence="8">
    <name type="scientific">Sheathia arcuata</name>
    <dbReference type="NCBI Taxonomy" id="340433"/>
    <lineage>
        <taxon>Eukaryota</taxon>
        <taxon>Rhodophyta</taxon>
        <taxon>Florideophyceae</taxon>
        <taxon>Nemaliophycidae</taxon>
        <taxon>Batrachospermales</taxon>
        <taxon>Batrachospermaceae</taxon>
        <taxon>Sheathia</taxon>
    </lineage>
</organism>
<feature type="binding site" evidence="5">
    <location>
        <position position="414"/>
    </location>
    <ligand>
        <name>ATP</name>
        <dbReference type="ChEBI" id="CHEBI:30616"/>
    </ligand>
</feature>
<evidence type="ECO:0000256" key="4">
    <source>
        <dbReference type="ARBA" id="ARBA00023186"/>
    </source>
</evidence>
<evidence type="ECO:0000313" key="8">
    <source>
        <dbReference type="EMBL" id="ART65401.1"/>
    </source>
</evidence>
<proteinExistence type="inferred from homology"/>
<dbReference type="InterPro" id="IPR002423">
    <property type="entry name" value="Cpn60/GroEL/TCP-1"/>
</dbReference>
<evidence type="ECO:0000256" key="2">
    <source>
        <dbReference type="ARBA" id="ARBA00022741"/>
    </source>
</evidence>
<dbReference type="GO" id="GO:0009507">
    <property type="term" value="C:chloroplast"/>
    <property type="evidence" value="ECO:0007669"/>
    <property type="project" value="UniProtKB-SubCell"/>
</dbReference>